<evidence type="ECO:0000256" key="1">
    <source>
        <dbReference type="ARBA" id="ARBA00004288"/>
    </source>
</evidence>
<evidence type="ECO:0000313" key="5">
    <source>
        <dbReference type="EMBL" id="SHJ17693.1"/>
    </source>
</evidence>
<sequence>MDIKRAGEIIESLGVIEVSYKGEPVWIENINQQNSTVKVKNMNTDKELNVDIKDLEEN</sequence>
<proteinExistence type="inferred from homology"/>
<dbReference type="NCBIfam" id="TIGR02861">
    <property type="entry name" value="SASP_H"/>
    <property type="match status" value="1"/>
</dbReference>
<dbReference type="RefSeq" id="WP_073006784.1">
    <property type="nucleotide sequence ID" value="NZ_FQZO01000003.1"/>
</dbReference>
<dbReference type="EMBL" id="FQZO01000003">
    <property type="protein sequence ID" value="SHJ17693.1"/>
    <property type="molecule type" value="Genomic_DNA"/>
</dbReference>
<gene>
    <name evidence="4" type="primary">sspH</name>
    <name evidence="5" type="ORF">SAMN05444401_2386</name>
</gene>
<evidence type="ECO:0000256" key="3">
    <source>
        <dbReference type="ARBA" id="ARBA00022969"/>
    </source>
</evidence>
<accession>A0A1M6H6F2</accession>
<dbReference type="AlphaFoldDB" id="A0A1M6H6F2"/>
<protein>
    <recommendedName>
        <fullName evidence="4">Small, acid-soluble spore protein H</fullName>
        <shortName evidence="4">SASP H</shortName>
    </recommendedName>
</protein>
<evidence type="ECO:0000256" key="2">
    <source>
        <dbReference type="ARBA" id="ARBA00006573"/>
    </source>
</evidence>
<dbReference type="OrthoDB" id="1683648at2"/>
<dbReference type="InterPro" id="IPR012610">
    <property type="entry name" value="SASP_SspH"/>
</dbReference>
<dbReference type="Pfam" id="PF08141">
    <property type="entry name" value="SspH"/>
    <property type="match status" value="1"/>
</dbReference>
<comment type="similarity">
    <text evidence="2 4">Belongs to the SspH family.</text>
</comment>
<dbReference type="GO" id="GO:0030435">
    <property type="term" value="P:sporulation resulting in formation of a cellular spore"/>
    <property type="evidence" value="ECO:0007669"/>
    <property type="project" value="UniProtKB-KW"/>
</dbReference>
<dbReference type="GO" id="GO:0030436">
    <property type="term" value="P:asexual sporulation"/>
    <property type="evidence" value="ECO:0007669"/>
    <property type="project" value="UniProtKB-UniRule"/>
</dbReference>
<dbReference type="GO" id="GO:0042601">
    <property type="term" value="C:endospore-forming forespore"/>
    <property type="evidence" value="ECO:0007669"/>
    <property type="project" value="InterPro"/>
</dbReference>
<evidence type="ECO:0000256" key="4">
    <source>
        <dbReference type="HAMAP-Rule" id="MF_00667"/>
    </source>
</evidence>
<evidence type="ECO:0000313" key="6">
    <source>
        <dbReference type="Proteomes" id="UP000184080"/>
    </source>
</evidence>
<comment type="subcellular location">
    <subcellularLocation>
        <location evidence="1 4">Spore core</location>
    </subcellularLocation>
</comment>
<dbReference type="HAMAP" id="MF_00667">
    <property type="entry name" value="SspH"/>
    <property type="match status" value="1"/>
</dbReference>
<organism evidence="5 6">
    <name type="scientific">Clostridium amylolyticum</name>
    <dbReference type="NCBI Taxonomy" id="1121298"/>
    <lineage>
        <taxon>Bacteria</taxon>
        <taxon>Bacillati</taxon>
        <taxon>Bacillota</taxon>
        <taxon>Clostridia</taxon>
        <taxon>Eubacteriales</taxon>
        <taxon>Clostridiaceae</taxon>
        <taxon>Clostridium</taxon>
    </lineage>
</organism>
<dbReference type="Proteomes" id="UP000184080">
    <property type="component" value="Unassembled WGS sequence"/>
</dbReference>
<keyword evidence="6" id="KW-1185">Reference proteome</keyword>
<name>A0A1M6H6F2_9CLOT</name>
<reference evidence="5 6" key="1">
    <citation type="submission" date="2016-11" db="EMBL/GenBank/DDBJ databases">
        <authorList>
            <person name="Jaros S."/>
            <person name="Januszkiewicz K."/>
            <person name="Wedrychowicz H."/>
        </authorList>
    </citation>
    <scope>NUCLEOTIDE SEQUENCE [LARGE SCALE GENOMIC DNA]</scope>
    <source>
        <strain evidence="5 6">DSM 21864</strain>
    </source>
</reference>
<keyword evidence="3 4" id="KW-0749">Sporulation</keyword>